<dbReference type="PANTHER" id="PTHR21666:SF270">
    <property type="entry name" value="MUREIN HYDROLASE ACTIVATOR ENVC"/>
    <property type="match status" value="1"/>
</dbReference>
<dbReference type="InterPro" id="IPR016047">
    <property type="entry name" value="M23ase_b-sheet_dom"/>
</dbReference>
<evidence type="ECO:0000256" key="1">
    <source>
        <dbReference type="SAM" id="MobiDB-lite"/>
    </source>
</evidence>
<dbReference type="InterPro" id="IPR050570">
    <property type="entry name" value="Cell_wall_metabolism_enzyme"/>
</dbReference>
<keyword evidence="5" id="KW-1185">Reference proteome</keyword>
<dbReference type="Gene3D" id="2.70.70.10">
    <property type="entry name" value="Glucose Permease (Domain IIA)"/>
    <property type="match status" value="1"/>
</dbReference>
<dbReference type="CDD" id="cd12797">
    <property type="entry name" value="M23_peptidase"/>
    <property type="match status" value="1"/>
</dbReference>
<dbReference type="EMBL" id="JAHCVK010000007">
    <property type="protein sequence ID" value="MBT0654072.1"/>
    <property type="molecule type" value="Genomic_DNA"/>
</dbReference>
<organism evidence="4 5">
    <name type="scientific">Geomobilimonas luticola</name>
    <dbReference type="NCBI Taxonomy" id="1114878"/>
    <lineage>
        <taxon>Bacteria</taxon>
        <taxon>Pseudomonadati</taxon>
        <taxon>Thermodesulfobacteriota</taxon>
        <taxon>Desulfuromonadia</taxon>
        <taxon>Geobacterales</taxon>
        <taxon>Geobacteraceae</taxon>
        <taxon>Geomobilimonas</taxon>
    </lineage>
</organism>
<dbReference type="Pfam" id="PF01551">
    <property type="entry name" value="Peptidase_M23"/>
    <property type="match status" value="1"/>
</dbReference>
<dbReference type="SUPFAM" id="SSF51261">
    <property type="entry name" value="Duplicated hybrid motif"/>
    <property type="match status" value="1"/>
</dbReference>
<name>A0ABS5SIL7_9BACT</name>
<feature type="chain" id="PRO_5047291042" evidence="2">
    <location>
        <begin position="24"/>
        <end position="248"/>
    </location>
</feature>
<dbReference type="Proteomes" id="UP000756860">
    <property type="component" value="Unassembled WGS sequence"/>
</dbReference>
<gene>
    <name evidence="4" type="ORF">KI810_13480</name>
</gene>
<dbReference type="InterPro" id="IPR011055">
    <property type="entry name" value="Dup_hybrid_motif"/>
</dbReference>
<accession>A0ABS5SIL7</accession>
<reference evidence="4 5" key="1">
    <citation type="submission" date="2021-05" db="EMBL/GenBank/DDBJ databases">
        <title>The draft genome of Geobacter luticola JCM 17780.</title>
        <authorList>
            <person name="Xu Z."/>
            <person name="Masuda Y."/>
            <person name="Itoh H."/>
            <person name="Senoo K."/>
        </authorList>
    </citation>
    <scope>NUCLEOTIDE SEQUENCE [LARGE SCALE GENOMIC DNA]</scope>
    <source>
        <strain evidence="4 5">JCM 17780</strain>
    </source>
</reference>
<dbReference type="PANTHER" id="PTHR21666">
    <property type="entry name" value="PEPTIDASE-RELATED"/>
    <property type="match status" value="1"/>
</dbReference>
<feature type="signal peptide" evidence="2">
    <location>
        <begin position="1"/>
        <end position="23"/>
    </location>
</feature>
<protein>
    <submittedName>
        <fullName evidence="4">M23 family metallopeptidase</fullName>
    </submittedName>
</protein>
<comment type="caution">
    <text evidence="4">The sequence shown here is derived from an EMBL/GenBank/DDBJ whole genome shotgun (WGS) entry which is preliminary data.</text>
</comment>
<evidence type="ECO:0000313" key="4">
    <source>
        <dbReference type="EMBL" id="MBT0654072.1"/>
    </source>
</evidence>
<evidence type="ECO:0000259" key="3">
    <source>
        <dbReference type="Pfam" id="PF01551"/>
    </source>
</evidence>
<proteinExistence type="predicted"/>
<feature type="region of interest" description="Disordered" evidence="1">
    <location>
        <begin position="73"/>
        <end position="94"/>
    </location>
</feature>
<evidence type="ECO:0000313" key="5">
    <source>
        <dbReference type="Proteomes" id="UP000756860"/>
    </source>
</evidence>
<keyword evidence="2" id="KW-0732">Signal</keyword>
<evidence type="ECO:0000256" key="2">
    <source>
        <dbReference type="SAM" id="SignalP"/>
    </source>
</evidence>
<feature type="domain" description="M23ase beta-sheet core" evidence="3">
    <location>
        <begin position="118"/>
        <end position="209"/>
    </location>
</feature>
<sequence>MTCAALSLLCTSLLHLDCQAARADIYRYTNDEGIECFTDAPLQSGATRIMADRPKPARVTKRNVPGHLQATGIAEKTGNNPAPPAGSAPAKASVLPVQGRITSPAGLRRDPIDGTMRNHQGVDIAVPTGTPVRPVAPGTVVFSGDRGGYGKLVIVEHGDGMLTLYAHNSTNLSSVGEQVTDGTTIALSGSTGRSTGPHLHFEAWKDGTNLTDTFVVAAAEGRAYAPSQHDRIRTAIQADGSILFTNLP</sequence>